<keyword evidence="7" id="KW-1185">Reference proteome</keyword>
<evidence type="ECO:0000256" key="4">
    <source>
        <dbReference type="ARBA" id="ARBA00023163"/>
    </source>
</evidence>
<proteinExistence type="predicted"/>
<dbReference type="GO" id="GO:0000976">
    <property type="term" value="F:transcription cis-regulatory region binding"/>
    <property type="evidence" value="ECO:0007669"/>
    <property type="project" value="TreeGrafter"/>
</dbReference>
<keyword evidence="1" id="KW-0678">Repressor</keyword>
<sequence>MTTMKQIAEMAGVSVSTVSLVINKRDKGRVNPGLARRVRKTADALGYHPNPLARSLRTSRTRILGFISEEIATTPYAGNIIRGAQDAASATGYMMLTVNTDGTSKKDEEQEVATLKRYGVDGFLYAKMYNRLAQVPDCLQDQPLVLVDATDESGSVPSISPDEFHIGYDATRHLIEAGCERIAYIGAAETLLAQGIRLQGYRAALEESGRTFVQDLVANVGFNQPALDQVGALFDSQHPDGFFCFNDARAWHVYEAAARRGLTVGRDISVVGVDNHRLVAETISPRLTTIELPHYEIGYWSVCKLVSMITGEPVPEDRLPDTIAPLPSMDAPWPVRIRCTLLSKDSVVPHNS</sequence>
<dbReference type="Proteomes" id="UP000252530">
    <property type="component" value="Unassembled WGS sequence"/>
</dbReference>
<dbReference type="EMBL" id="PDCG01000001">
    <property type="protein sequence ID" value="RBP98691.1"/>
    <property type="molecule type" value="Genomic_DNA"/>
</dbReference>
<evidence type="ECO:0000256" key="1">
    <source>
        <dbReference type="ARBA" id="ARBA00022491"/>
    </source>
</evidence>
<dbReference type="OrthoDB" id="9798934at2"/>
<dbReference type="CDD" id="cd01392">
    <property type="entry name" value="HTH_LacI"/>
    <property type="match status" value="1"/>
</dbReference>
<dbReference type="SMART" id="SM00354">
    <property type="entry name" value="HTH_LACI"/>
    <property type="match status" value="1"/>
</dbReference>
<evidence type="ECO:0000313" key="7">
    <source>
        <dbReference type="Proteomes" id="UP000252530"/>
    </source>
</evidence>
<keyword evidence="3" id="KW-0238">DNA-binding</keyword>
<evidence type="ECO:0000256" key="2">
    <source>
        <dbReference type="ARBA" id="ARBA00023015"/>
    </source>
</evidence>
<dbReference type="PANTHER" id="PTHR30146">
    <property type="entry name" value="LACI-RELATED TRANSCRIPTIONAL REPRESSOR"/>
    <property type="match status" value="1"/>
</dbReference>
<dbReference type="Gene3D" id="3.40.50.2300">
    <property type="match status" value="2"/>
</dbReference>
<feature type="domain" description="HTH lacI-type" evidence="5">
    <location>
        <begin position="2"/>
        <end position="58"/>
    </location>
</feature>
<protein>
    <submittedName>
        <fullName evidence="6">LacI family transcriptional regulator</fullName>
    </submittedName>
</protein>
<dbReference type="PANTHER" id="PTHR30146:SF148">
    <property type="entry name" value="HTH-TYPE TRANSCRIPTIONAL REPRESSOR PURR-RELATED"/>
    <property type="match status" value="1"/>
</dbReference>
<dbReference type="RefSeq" id="WP_113859664.1">
    <property type="nucleotide sequence ID" value="NZ_PDCG01000001.1"/>
</dbReference>
<dbReference type="InterPro" id="IPR028082">
    <property type="entry name" value="Peripla_BP_I"/>
</dbReference>
<dbReference type="SUPFAM" id="SSF47413">
    <property type="entry name" value="lambda repressor-like DNA-binding domains"/>
    <property type="match status" value="1"/>
</dbReference>
<evidence type="ECO:0000256" key="3">
    <source>
        <dbReference type="ARBA" id="ARBA00023125"/>
    </source>
</evidence>
<dbReference type="InterPro" id="IPR001761">
    <property type="entry name" value="Peripla_BP/Lac1_sug-bd_dom"/>
</dbReference>
<dbReference type="CDD" id="cd06288">
    <property type="entry name" value="PBP1_sucrose_transcription_regulator"/>
    <property type="match status" value="1"/>
</dbReference>
<reference evidence="6 7" key="1">
    <citation type="submission" date="2017-10" db="EMBL/GenBank/DDBJ databases">
        <title>Bifidobacterium xylocopum sp. nov. and Bifidobacterium aemilianum sp. nov., from the carpenter bee (Xylocopa violacea) digestive tract.</title>
        <authorList>
            <person name="Alberoni D."/>
            <person name="Baffoni L."/>
            <person name="Di Gioia D."/>
            <person name="Gaggia F."/>
            <person name="Biavati B."/>
        </authorList>
    </citation>
    <scope>NUCLEOTIDE SEQUENCE [LARGE SCALE GENOMIC DNA]</scope>
    <source>
        <strain evidence="6 7">XV10</strain>
    </source>
</reference>
<gene>
    <name evidence="6" type="ORF">CRD60_01680</name>
</gene>
<organism evidence="6 7">
    <name type="scientific">Bifidobacterium aemilianum</name>
    <dbReference type="NCBI Taxonomy" id="2493120"/>
    <lineage>
        <taxon>Bacteria</taxon>
        <taxon>Bacillati</taxon>
        <taxon>Actinomycetota</taxon>
        <taxon>Actinomycetes</taxon>
        <taxon>Bifidobacteriales</taxon>
        <taxon>Bifidobacteriaceae</taxon>
        <taxon>Bifidobacterium</taxon>
    </lineage>
</organism>
<dbReference type="Pfam" id="PF00356">
    <property type="entry name" value="LacI"/>
    <property type="match status" value="1"/>
</dbReference>
<accession>A0A366KDE3</accession>
<comment type="caution">
    <text evidence="6">The sequence shown here is derived from an EMBL/GenBank/DDBJ whole genome shotgun (WGS) entry which is preliminary data.</text>
</comment>
<keyword evidence="4" id="KW-0804">Transcription</keyword>
<dbReference type="PROSITE" id="PS50932">
    <property type="entry name" value="HTH_LACI_2"/>
    <property type="match status" value="1"/>
</dbReference>
<dbReference type="GO" id="GO:0003700">
    <property type="term" value="F:DNA-binding transcription factor activity"/>
    <property type="evidence" value="ECO:0007669"/>
    <property type="project" value="TreeGrafter"/>
</dbReference>
<keyword evidence="2" id="KW-0805">Transcription regulation</keyword>
<dbReference type="InterPro" id="IPR010982">
    <property type="entry name" value="Lambda_DNA-bd_dom_sf"/>
</dbReference>
<dbReference type="Gene3D" id="1.10.260.40">
    <property type="entry name" value="lambda repressor-like DNA-binding domains"/>
    <property type="match status" value="1"/>
</dbReference>
<evidence type="ECO:0000313" key="6">
    <source>
        <dbReference type="EMBL" id="RBP98691.1"/>
    </source>
</evidence>
<dbReference type="InterPro" id="IPR000843">
    <property type="entry name" value="HTH_LacI"/>
</dbReference>
<name>A0A366KDE3_9BIFI</name>
<dbReference type="Pfam" id="PF00532">
    <property type="entry name" value="Peripla_BP_1"/>
    <property type="match status" value="1"/>
</dbReference>
<evidence type="ECO:0000259" key="5">
    <source>
        <dbReference type="PROSITE" id="PS50932"/>
    </source>
</evidence>
<dbReference type="AlphaFoldDB" id="A0A366KDE3"/>
<dbReference type="SUPFAM" id="SSF53822">
    <property type="entry name" value="Periplasmic binding protein-like I"/>
    <property type="match status" value="1"/>
</dbReference>